<evidence type="ECO:0000313" key="3">
    <source>
        <dbReference type="Proteomes" id="UP001319121"/>
    </source>
</evidence>
<dbReference type="AlphaFoldDB" id="A0AAN1SZJ9"/>
<protein>
    <submittedName>
        <fullName evidence="2">Uncharacterized protein</fullName>
    </submittedName>
</protein>
<feature type="region of interest" description="Disordered" evidence="1">
    <location>
        <begin position="1"/>
        <end position="24"/>
    </location>
</feature>
<evidence type="ECO:0000313" key="2">
    <source>
        <dbReference type="EMBL" id="BBI99863.1"/>
    </source>
</evidence>
<accession>A0AAN1SZJ9</accession>
<gene>
    <name evidence="2" type="ORF">FGKAn22_15560</name>
</gene>
<dbReference type="Proteomes" id="UP001319121">
    <property type="component" value="Chromosome"/>
</dbReference>
<evidence type="ECO:0000256" key="1">
    <source>
        <dbReference type="SAM" id="MobiDB-lite"/>
    </source>
</evidence>
<dbReference type="EMBL" id="AP019536">
    <property type="protein sequence ID" value="BBI99863.1"/>
    <property type="molecule type" value="Genomic_DNA"/>
</dbReference>
<name>A0AAN1SZJ9_9PROT</name>
<sequence>MAQGHFFAHGIQDPDCRDDSLAESADSERYPFHNFQPVFANPVRLRLRHTTNATTLATTTGLEINKCNAPIP</sequence>
<reference evidence="2 3" key="1">
    <citation type="submission" date="2019-03" db="EMBL/GenBank/DDBJ databases">
        <title>Complete genome sequence of Ferrigenium kumadai strain An22, a microaerophilic iron-oxidizing bacterium isolated from a paddy field soil.</title>
        <authorList>
            <person name="Watanabe T."/>
            <person name="Asakawa S."/>
        </authorList>
    </citation>
    <scope>NUCLEOTIDE SEQUENCE [LARGE SCALE GENOMIC DNA]</scope>
    <source>
        <strain evidence="2 3">An22</strain>
    </source>
</reference>
<proteinExistence type="predicted"/>
<keyword evidence="3" id="KW-1185">Reference proteome</keyword>
<feature type="compositionally biased region" description="Basic and acidic residues" evidence="1">
    <location>
        <begin position="12"/>
        <end position="24"/>
    </location>
</feature>
<organism evidence="2 3">
    <name type="scientific">Ferrigenium kumadai</name>
    <dbReference type="NCBI Taxonomy" id="1682490"/>
    <lineage>
        <taxon>Bacteria</taxon>
        <taxon>Pseudomonadati</taxon>
        <taxon>Pseudomonadota</taxon>
        <taxon>Betaproteobacteria</taxon>
        <taxon>Nitrosomonadales</taxon>
        <taxon>Gallionellaceae</taxon>
        <taxon>Ferrigenium</taxon>
    </lineage>
</organism>
<dbReference type="KEGG" id="fku:FGKAn22_15560"/>